<gene>
    <name evidence="3" type="ORF">C2845_PM03G23200</name>
</gene>
<evidence type="ECO:0000256" key="1">
    <source>
        <dbReference type="SAM" id="MobiDB-lite"/>
    </source>
</evidence>
<organism evidence="3 4">
    <name type="scientific">Panicum miliaceum</name>
    <name type="common">Proso millet</name>
    <name type="synonym">Broomcorn millet</name>
    <dbReference type="NCBI Taxonomy" id="4540"/>
    <lineage>
        <taxon>Eukaryota</taxon>
        <taxon>Viridiplantae</taxon>
        <taxon>Streptophyta</taxon>
        <taxon>Embryophyta</taxon>
        <taxon>Tracheophyta</taxon>
        <taxon>Spermatophyta</taxon>
        <taxon>Magnoliopsida</taxon>
        <taxon>Liliopsida</taxon>
        <taxon>Poales</taxon>
        <taxon>Poaceae</taxon>
        <taxon>PACMAD clade</taxon>
        <taxon>Panicoideae</taxon>
        <taxon>Panicodae</taxon>
        <taxon>Paniceae</taxon>
        <taxon>Panicinae</taxon>
        <taxon>Panicum</taxon>
        <taxon>Panicum sect. Panicum</taxon>
    </lineage>
</organism>
<dbReference type="NCBIfam" id="TIGR01640">
    <property type="entry name" value="F_box_assoc_1"/>
    <property type="match status" value="1"/>
</dbReference>
<accession>A0A3L6T9D4</accession>
<comment type="caution">
    <text evidence="3">The sequence shown here is derived from an EMBL/GenBank/DDBJ whole genome shotgun (WGS) entry which is preliminary data.</text>
</comment>
<sequence length="378" mass="42814">MPSFPVSGSGSCTPTTKTEQPSTPASDSNLGQDLIENPRRPTYLELRRAEADFRDDKARIHVVDLSGNVVKVIPNPDGHQLLTTRLDLTCAATVSNSCRVLYPATGSIHILPESPASVHLNEENLREPYTHFAFGRIATTGEYKVLRIFDRPSHHLANNEHQLFEVLTINGSGAVHARWRARRSHDDYVEGSSAIVVGEVVYFKLDSIYQTLIEAGVNPGINPDCIISFDLESEEWRDVLRGPIGDIFFTDEYDDHLEDYRPLWSEITIADLRGSLALAHYHNCHHVMDLWLLKDFDNGIWLKECRIQIEPIFPTIEWCVKALFMLDDGRIVIHFPETGLLFLHDPRTNTSARVEMRRLDALAMYTRNLLSLQVGDMV</sequence>
<dbReference type="InterPro" id="IPR013187">
    <property type="entry name" value="F-box-assoc_dom_typ3"/>
</dbReference>
<name>A0A3L6T9D4_PANMI</name>
<dbReference type="Pfam" id="PF08268">
    <property type="entry name" value="FBA_3"/>
    <property type="match status" value="1"/>
</dbReference>
<dbReference type="OrthoDB" id="689042at2759"/>
<keyword evidence="4" id="KW-1185">Reference proteome</keyword>
<dbReference type="Proteomes" id="UP000275267">
    <property type="component" value="Unassembled WGS sequence"/>
</dbReference>
<protein>
    <submittedName>
        <fullName evidence="3">F-box protein</fullName>
    </submittedName>
</protein>
<dbReference type="PANTHER" id="PTHR31111:SF136">
    <property type="entry name" value="F-BOX ASSOCIATED DOMAIN-CONTAINING PROTEIN"/>
    <property type="match status" value="1"/>
</dbReference>
<dbReference type="EMBL" id="PQIB02000002">
    <property type="protein sequence ID" value="RLN34742.1"/>
    <property type="molecule type" value="Genomic_DNA"/>
</dbReference>
<dbReference type="STRING" id="4540.A0A3L6T9D4"/>
<dbReference type="PANTHER" id="PTHR31111">
    <property type="entry name" value="BNAA05G37150D PROTEIN-RELATED"/>
    <property type="match status" value="1"/>
</dbReference>
<evidence type="ECO:0000313" key="3">
    <source>
        <dbReference type="EMBL" id="RLN34742.1"/>
    </source>
</evidence>
<feature type="compositionally biased region" description="Polar residues" evidence="1">
    <location>
        <begin position="1"/>
        <end position="31"/>
    </location>
</feature>
<reference evidence="4" key="1">
    <citation type="journal article" date="2019" name="Nat. Commun.">
        <title>The genome of broomcorn millet.</title>
        <authorList>
            <person name="Zou C."/>
            <person name="Miki D."/>
            <person name="Li D."/>
            <person name="Tang Q."/>
            <person name="Xiao L."/>
            <person name="Rajput S."/>
            <person name="Deng P."/>
            <person name="Jia W."/>
            <person name="Huang R."/>
            <person name="Zhang M."/>
            <person name="Sun Y."/>
            <person name="Hu J."/>
            <person name="Fu X."/>
            <person name="Schnable P.S."/>
            <person name="Li F."/>
            <person name="Zhang H."/>
            <person name="Feng B."/>
            <person name="Zhu X."/>
            <person name="Liu R."/>
            <person name="Schnable J.C."/>
            <person name="Zhu J.-K."/>
            <person name="Zhang H."/>
        </authorList>
    </citation>
    <scope>NUCLEOTIDE SEQUENCE [LARGE SCALE GENOMIC DNA]</scope>
</reference>
<dbReference type="InterPro" id="IPR017451">
    <property type="entry name" value="F-box-assoc_interact_dom"/>
</dbReference>
<feature type="region of interest" description="Disordered" evidence="1">
    <location>
        <begin position="1"/>
        <end position="40"/>
    </location>
</feature>
<evidence type="ECO:0000259" key="2">
    <source>
        <dbReference type="Pfam" id="PF08268"/>
    </source>
</evidence>
<feature type="domain" description="F-box associated beta-propeller type 3" evidence="2">
    <location>
        <begin position="88"/>
        <end position="360"/>
    </location>
</feature>
<proteinExistence type="predicted"/>
<dbReference type="AlphaFoldDB" id="A0A3L6T9D4"/>
<evidence type="ECO:0000313" key="4">
    <source>
        <dbReference type="Proteomes" id="UP000275267"/>
    </source>
</evidence>